<evidence type="ECO:0000313" key="2">
    <source>
        <dbReference type="Proteomes" id="UP000789525"/>
    </source>
</evidence>
<accession>A0ACA9L330</accession>
<organism evidence="1 2">
    <name type="scientific">Acaulospora colombiana</name>
    <dbReference type="NCBI Taxonomy" id="27376"/>
    <lineage>
        <taxon>Eukaryota</taxon>
        <taxon>Fungi</taxon>
        <taxon>Fungi incertae sedis</taxon>
        <taxon>Mucoromycota</taxon>
        <taxon>Glomeromycotina</taxon>
        <taxon>Glomeromycetes</taxon>
        <taxon>Diversisporales</taxon>
        <taxon>Acaulosporaceae</taxon>
        <taxon>Acaulospora</taxon>
    </lineage>
</organism>
<comment type="caution">
    <text evidence="1">The sequence shown here is derived from an EMBL/GenBank/DDBJ whole genome shotgun (WGS) entry which is preliminary data.</text>
</comment>
<keyword evidence="2" id="KW-1185">Reference proteome</keyword>
<name>A0ACA9L330_9GLOM</name>
<proteinExistence type="predicted"/>
<gene>
    <name evidence="1" type="ORF">ACOLOM_LOCUS3007</name>
</gene>
<protein>
    <submittedName>
        <fullName evidence="1">4320_t:CDS:1</fullName>
    </submittedName>
</protein>
<reference evidence="1" key="1">
    <citation type="submission" date="2021-06" db="EMBL/GenBank/DDBJ databases">
        <authorList>
            <person name="Kallberg Y."/>
            <person name="Tangrot J."/>
            <person name="Rosling A."/>
        </authorList>
    </citation>
    <scope>NUCLEOTIDE SEQUENCE</scope>
    <source>
        <strain evidence="1">CL356</strain>
    </source>
</reference>
<evidence type="ECO:0000313" key="1">
    <source>
        <dbReference type="EMBL" id="CAG8505983.1"/>
    </source>
</evidence>
<dbReference type="Proteomes" id="UP000789525">
    <property type="component" value="Unassembled WGS sequence"/>
</dbReference>
<sequence>MAPFVTSERHPQSIFESSQDSSSDYFSRSWLEWTSVIPKPQLPKPPADTAKLLKPLKLQQYIVNNHGWWPAFGGKQKLKRKRGNPTTSLVVPQKHIPLSLVPSEFSKRRKIHNCSHFSSQFSCKNYLAVDWDPEENEFRTAFPPRTTTSALPQENFAAVTSRVLLVRRLKAKQGNALKGDAASRFRKNVLLRVAQADGFGAAYSAWKRLGNNATYYPAIHGTPPPNDLKDKNVGIFDFAYPRSILTELEKQSKSLAIVDHHKSARNELLGDHSTHSENSKNYFFDMDKSGARLAWEFFWPDKEVPLLIRYIEDRDLWRFSLPKSREFSIFWSSIPYEFEAYDQYVKDESLIEKAIESGSQILNYVDSRISSMKTREAFERKMTVTTVDSSNQPITKTYNVNVINSSLWQSDLGHALVKKEGVDFSLIFFYDGKLKRYGVSLRSLDEKTDVSLIAKALGGGGHRNAAGFVWERESIESLFDPE</sequence>
<dbReference type="EMBL" id="CAJVPT010004257">
    <property type="protein sequence ID" value="CAG8505983.1"/>
    <property type="molecule type" value="Genomic_DNA"/>
</dbReference>